<dbReference type="PANTHER" id="PTHR12203:SF108">
    <property type="entry name" value="O-GLUCOSYLTRANSFERASE RUMI HOMOLOG"/>
    <property type="match status" value="1"/>
</dbReference>
<dbReference type="Pfam" id="PF05686">
    <property type="entry name" value="Glyco_transf_90"/>
    <property type="match status" value="1"/>
</dbReference>
<evidence type="ECO:0000313" key="2">
    <source>
        <dbReference type="EMBL" id="KAK6918399.1"/>
    </source>
</evidence>
<dbReference type="PANTHER" id="PTHR12203">
    <property type="entry name" value="KDEL LYS-ASP-GLU-LEU CONTAINING - RELATED"/>
    <property type="match status" value="1"/>
</dbReference>
<keyword evidence="3" id="KW-1185">Reference proteome</keyword>
<sequence length="444" mass="52202">MTGSASSKRPPKRIEFPLNCTIWNTTKTRPSTNDSSDTECPEYFRWIHEDLKPWQRTGITREMVERAKKEADIRIVVVDGKVYYEKYKPVFQTRDVFTMWGILQLLRLYPGRLPDLDIMIGCDDKPVIFASDYQGAYAMSPPPLFHYCGDDKTLDIVFPDWSFWEINIKPWEPLREDLDEGNNRTKWVDREPYAFWKGNIKVGKRKKLVKCMLTDKKDWNARIYFQDWFQETQKGFTNSNLADQCTHRYKIYMEGVAWSVSEKYILACDSMTLLVKPQYHDFFSRSLLPLKHYWPINDNDLCNSIKFAVDWGNNHSKEAEEIGKEGRRFIQEELQMKHVYDYMFHLFSQYARLLKYKPSVPPEAMEACCCTVPGLEQIYKMETMVKSPAITSPCKLPPFDPQALEDLLSTKEDLLKQVMLWETNGVGEEAPYVTRERGDLHELE</sequence>
<evidence type="ECO:0000313" key="3">
    <source>
        <dbReference type="Proteomes" id="UP001370490"/>
    </source>
</evidence>
<gene>
    <name evidence="2" type="ORF">RJ641_016821</name>
</gene>
<accession>A0AAN8UQ36</accession>
<feature type="domain" description="Glycosyl transferase CAP10" evidence="1">
    <location>
        <begin position="112"/>
        <end position="357"/>
    </location>
</feature>
<dbReference type="EMBL" id="JBAMMX010000022">
    <property type="protein sequence ID" value="KAK6918399.1"/>
    <property type="molecule type" value="Genomic_DNA"/>
</dbReference>
<dbReference type="SMART" id="SM00672">
    <property type="entry name" value="CAP10"/>
    <property type="match status" value="1"/>
</dbReference>
<keyword evidence="2" id="KW-0808">Transferase</keyword>
<proteinExistence type="predicted"/>
<name>A0AAN8UQ36_9MAGN</name>
<reference evidence="2 3" key="1">
    <citation type="submission" date="2023-12" db="EMBL/GenBank/DDBJ databases">
        <title>A high-quality genome assembly for Dillenia turbinata (Dilleniales).</title>
        <authorList>
            <person name="Chanderbali A."/>
        </authorList>
    </citation>
    <scope>NUCLEOTIDE SEQUENCE [LARGE SCALE GENOMIC DNA]</scope>
    <source>
        <strain evidence="2">LSX21</strain>
        <tissue evidence="2">Leaf</tissue>
    </source>
</reference>
<dbReference type="AlphaFoldDB" id="A0AAN8UQ36"/>
<dbReference type="InterPro" id="IPR051091">
    <property type="entry name" value="O-Glucosyltr/Glycosyltrsf_90"/>
</dbReference>
<dbReference type="Proteomes" id="UP001370490">
    <property type="component" value="Unassembled WGS sequence"/>
</dbReference>
<comment type="caution">
    <text evidence="2">The sequence shown here is derived from an EMBL/GenBank/DDBJ whole genome shotgun (WGS) entry which is preliminary data.</text>
</comment>
<protein>
    <submittedName>
        <fullName evidence="2">Glycosyl transferase CAP10 domain</fullName>
    </submittedName>
</protein>
<dbReference type="GO" id="GO:0016740">
    <property type="term" value="F:transferase activity"/>
    <property type="evidence" value="ECO:0007669"/>
    <property type="project" value="UniProtKB-KW"/>
</dbReference>
<organism evidence="2 3">
    <name type="scientific">Dillenia turbinata</name>
    <dbReference type="NCBI Taxonomy" id="194707"/>
    <lineage>
        <taxon>Eukaryota</taxon>
        <taxon>Viridiplantae</taxon>
        <taxon>Streptophyta</taxon>
        <taxon>Embryophyta</taxon>
        <taxon>Tracheophyta</taxon>
        <taxon>Spermatophyta</taxon>
        <taxon>Magnoliopsida</taxon>
        <taxon>eudicotyledons</taxon>
        <taxon>Gunneridae</taxon>
        <taxon>Pentapetalae</taxon>
        <taxon>Dilleniales</taxon>
        <taxon>Dilleniaceae</taxon>
        <taxon>Dillenia</taxon>
    </lineage>
</organism>
<dbReference type="InterPro" id="IPR006598">
    <property type="entry name" value="CAP10"/>
</dbReference>
<evidence type="ECO:0000259" key="1">
    <source>
        <dbReference type="SMART" id="SM00672"/>
    </source>
</evidence>